<name>A0ABR7GL69_9FIRM</name>
<sequence length="94" mass="10458">MVDDESYIPSNDVVVLVAPDMLSESGIQELNVIPSGTCQMQNSSGFAKEYPKYAIIDDEWIAQVQADTQAVENIKAQMQEAKNQIDQLLQNQPQ</sequence>
<evidence type="ECO:0000256" key="1">
    <source>
        <dbReference type="SAM" id="Coils"/>
    </source>
</evidence>
<dbReference type="Proteomes" id="UP000641741">
    <property type="component" value="Unassembled WGS sequence"/>
</dbReference>
<comment type="caution">
    <text evidence="2">The sequence shown here is derived from an EMBL/GenBank/DDBJ whole genome shotgun (WGS) entry which is preliminary data.</text>
</comment>
<proteinExistence type="predicted"/>
<evidence type="ECO:0000313" key="2">
    <source>
        <dbReference type="EMBL" id="MBC5695050.1"/>
    </source>
</evidence>
<keyword evidence="1" id="KW-0175">Coiled coil</keyword>
<keyword evidence="3" id="KW-1185">Reference proteome</keyword>
<evidence type="ECO:0000313" key="3">
    <source>
        <dbReference type="Proteomes" id="UP000641741"/>
    </source>
</evidence>
<gene>
    <name evidence="2" type="ORF">H8S02_03705</name>
</gene>
<protein>
    <submittedName>
        <fullName evidence="2">Uncharacterized protein</fullName>
    </submittedName>
</protein>
<accession>A0ABR7GL69</accession>
<organism evidence="2 3">
    <name type="scientific">Agathobaculum hominis</name>
    <dbReference type="NCBI Taxonomy" id="2763014"/>
    <lineage>
        <taxon>Bacteria</taxon>
        <taxon>Bacillati</taxon>
        <taxon>Bacillota</taxon>
        <taxon>Clostridia</taxon>
        <taxon>Eubacteriales</taxon>
        <taxon>Butyricicoccaceae</taxon>
        <taxon>Agathobaculum</taxon>
    </lineage>
</organism>
<feature type="coiled-coil region" evidence="1">
    <location>
        <begin position="64"/>
        <end position="91"/>
    </location>
</feature>
<reference evidence="2 3" key="1">
    <citation type="submission" date="2020-08" db="EMBL/GenBank/DDBJ databases">
        <title>Genome public.</title>
        <authorList>
            <person name="Liu C."/>
            <person name="Sun Q."/>
        </authorList>
    </citation>
    <scope>NUCLEOTIDE SEQUENCE [LARGE SCALE GENOMIC DNA]</scope>
    <source>
        <strain evidence="2 3">M2</strain>
    </source>
</reference>
<dbReference type="EMBL" id="JACOPK010000003">
    <property type="protein sequence ID" value="MBC5695050.1"/>
    <property type="molecule type" value="Genomic_DNA"/>
</dbReference>
<dbReference type="RefSeq" id="WP_186969358.1">
    <property type="nucleotide sequence ID" value="NZ_JACOPK010000003.1"/>
</dbReference>